<gene>
    <name evidence="4" type="ORF">SAMN04488072_10191</name>
</gene>
<dbReference type="PANTHER" id="PTHR43861">
    <property type="entry name" value="TRANS-ACONITATE 2-METHYLTRANSFERASE-RELATED"/>
    <property type="match status" value="1"/>
</dbReference>
<dbReference type="STRING" id="237679.SAMN04488072_10191"/>
<dbReference type="GO" id="GO:0032259">
    <property type="term" value="P:methylation"/>
    <property type="evidence" value="ECO:0007669"/>
    <property type="project" value="UniProtKB-KW"/>
</dbReference>
<dbReference type="Proteomes" id="UP000198642">
    <property type="component" value="Unassembled WGS sequence"/>
</dbReference>
<accession>A0A1I0V1J1</accession>
<keyword evidence="1 4" id="KW-0489">Methyltransferase</keyword>
<organism evidence="4 5">
    <name type="scientific">Lentibacillus halodurans</name>
    <dbReference type="NCBI Taxonomy" id="237679"/>
    <lineage>
        <taxon>Bacteria</taxon>
        <taxon>Bacillati</taxon>
        <taxon>Bacillota</taxon>
        <taxon>Bacilli</taxon>
        <taxon>Bacillales</taxon>
        <taxon>Bacillaceae</taxon>
        <taxon>Lentibacillus</taxon>
    </lineage>
</organism>
<evidence type="ECO:0000259" key="3">
    <source>
        <dbReference type="Pfam" id="PF13649"/>
    </source>
</evidence>
<dbReference type="InterPro" id="IPR041698">
    <property type="entry name" value="Methyltransf_25"/>
</dbReference>
<dbReference type="Gene3D" id="3.40.50.150">
    <property type="entry name" value="Vaccinia Virus protein VP39"/>
    <property type="match status" value="1"/>
</dbReference>
<evidence type="ECO:0000313" key="4">
    <source>
        <dbReference type="EMBL" id="SFA69917.1"/>
    </source>
</evidence>
<dbReference type="PANTHER" id="PTHR43861:SF1">
    <property type="entry name" value="TRANS-ACONITATE 2-METHYLTRANSFERASE"/>
    <property type="match status" value="1"/>
</dbReference>
<name>A0A1I0V1J1_9BACI</name>
<proteinExistence type="predicted"/>
<dbReference type="RefSeq" id="WP_090233146.1">
    <property type="nucleotide sequence ID" value="NZ_FOJW01000001.1"/>
</dbReference>
<dbReference type="Gene3D" id="2.20.25.110">
    <property type="entry name" value="S-adenosyl-L-methionine-dependent methyltransferases"/>
    <property type="match status" value="1"/>
</dbReference>
<evidence type="ECO:0000313" key="5">
    <source>
        <dbReference type="Proteomes" id="UP000198642"/>
    </source>
</evidence>
<dbReference type="CDD" id="cd02440">
    <property type="entry name" value="AdoMet_MTases"/>
    <property type="match status" value="1"/>
</dbReference>
<keyword evidence="2 4" id="KW-0808">Transferase</keyword>
<evidence type="ECO:0000256" key="2">
    <source>
        <dbReference type="ARBA" id="ARBA00022679"/>
    </source>
</evidence>
<feature type="domain" description="Methyltransferase" evidence="3">
    <location>
        <begin position="40"/>
        <end position="135"/>
    </location>
</feature>
<dbReference type="InterPro" id="IPR029063">
    <property type="entry name" value="SAM-dependent_MTases_sf"/>
</dbReference>
<dbReference type="OrthoDB" id="9811589at2"/>
<dbReference type="GO" id="GO:0008168">
    <property type="term" value="F:methyltransferase activity"/>
    <property type="evidence" value="ECO:0007669"/>
    <property type="project" value="UniProtKB-KW"/>
</dbReference>
<dbReference type="EMBL" id="FOJW01000001">
    <property type="protein sequence ID" value="SFA69917.1"/>
    <property type="molecule type" value="Genomic_DNA"/>
</dbReference>
<reference evidence="4 5" key="1">
    <citation type="submission" date="2016-10" db="EMBL/GenBank/DDBJ databases">
        <authorList>
            <person name="de Groot N.N."/>
        </authorList>
    </citation>
    <scope>NUCLEOTIDE SEQUENCE [LARGE SCALE GENOMIC DNA]</scope>
    <source>
        <strain evidence="4 5">CGMCC 1.3702</strain>
    </source>
</reference>
<sequence>MAYGQMAYYYDQLMQDAPYDKWTSFTEQMIQEFGKSVDSIVDLGCGTGQITTRLARSGYQMIGVDYSSDMLSLAEQRANTEQISIQWLQQDLRALAGIRNQDLAISFCDVLNYITKEKELRHVFESVSSMLKPGGLFMFDVHSFDHVEHDLVNQTFAEVSDDVSYIWYCLEGNEQGEMYHDLTFFIAEGNKYSRFDEMHHQRTFPISFYDRLLHDSGFEVRHITSDFSLQHHDINEQSERIFITAVKRSE</sequence>
<dbReference type="SUPFAM" id="SSF53335">
    <property type="entry name" value="S-adenosyl-L-methionine-dependent methyltransferases"/>
    <property type="match status" value="1"/>
</dbReference>
<dbReference type="AlphaFoldDB" id="A0A1I0V1J1"/>
<keyword evidence="5" id="KW-1185">Reference proteome</keyword>
<protein>
    <submittedName>
        <fullName evidence="4">Methyltransferase domain-containing protein</fullName>
    </submittedName>
</protein>
<evidence type="ECO:0000256" key="1">
    <source>
        <dbReference type="ARBA" id="ARBA00022603"/>
    </source>
</evidence>
<dbReference type="Pfam" id="PF13649">
    <property type="entry name" value="Methyltransf_25"/>
    <property type="match status" value="1"/>
</dbReference>